<sequence length="592" mass="64147">MRADSSLISEVEIRKFLQQHLLHWLEALSLIGKGSESIIMMYQLRELCLAAEDTRLAAFINDAWRFAWQNRWILDNAPLQLYSSAIIFAPKESVVRSAYEHIIPAYVHRLPQFQPTWGAGLAMLMGHDKAVSVIAFSPDNRLIATASWDHTVIIWNAATGRELQILHGHTNVVCAVAFSADSKMLASASWDETVHLWDSRTGLLMHTLHSVSTVTAVVFSPDGQHISSAYADRVTIWNSATGDLQGMLQLHSSVNVITFSPDGKLIAAGSDDGLVILWGVDAERLCRSCDGHSFSVEVVQFSPDGRLLASASSSDDGIIMLWDPATGEFKGSLIDHLDYVSDVKFSLDGRMLASASGDGTIKLWDIGTGQVSMTLAHGQCAVTMIDFSPDCTLIASAAADRCLRLWDAGTGTLISTLKGHTAPVNAIAFSRDGSLLASASSDSTIWLWDVYQARSVAYENNAKGVQKLAISPNGLLVASANTTEPRVRLWSTTTGLPCGSFDTRSPVRQLSFSDDGSYLEANEEHFDVESSTEAAPSTVKCDKPVSIDQGWICMKSDKLFKIPQGYSAATIGGLIVLSDPAGEVSFLEVSLD</sequence>
<dbReference type="SMART" id="SM00320">
    <property type="entry name" value="WD40"/>
    <property type="match status" value="9"/>
</dbReference>
<dbReference type="PANTHER" id="PTHR19848">
    <property type="entry name" value="WD40 REPEAT PROTEIN"/>
    <property type="match status" value="1"/>
</dbReference>
<feature type="repeat" description="WD" evidence="3">
    <location>
        <begin position="289"/>
        <end position="332"/>
    </location>
</feature>
<feature type="repeat" description="WD" evidence="3">
    <location>
        <begin position="375"/>
        <end position="416"/>
    </location>
</feature>
<feature type="repeat" description="WD" evidence="3">
    <location>
        <begin position="417"/>
        <end position="458"/>
    </location>
</feature>
<dbReference type="Proteomes" id="UP001144157">
    <property type="component" value="Unassembled WGS sequence"/>
</dbReference>
<feature type="repeat" description="WD" evidence="3">
    <location>
        <begin position="247"/>
        <end position="288"/>
    </location>
</feature>
<evidence type="ECO:0000256" key="3">
    <source>
        <dbReference type="PROSITE-ProRule" id="PRU00221"/>
    </source>
</evidence>
<feature type="repeat" description="WD" evidence="3">
    <location>
        <begin position="166"/>
        <end position="207"/>
    </location>
</feature>
<accession>A0A9W6ES90</accession>
<feature type="repeat" description="WD" evidence="3">
    <location>
        <begin position="333"/>
        <end position="374"/>
    </location>
</feature>
<keyword evidence="1 3" id="KW-0853">WD repeat</keyword>
<dbReference type="SUPFAM" id="SSF50978">
    <property type="entry name" value="WD40 repeat-like"/>
    <property type="match status" value="2"/>
</dbReference>
<dbReference type="InterPro" id="IPR036322">
    <property type="entry name" value="WD40_repeat_dom_sf"/>
</dbReference>
<dbReference type="Pfam" id="PF00400">
    <property type="entry name" value="WD40"/>
    <property type="match status" value="8"/>
</dbReference>
<dbReference type="AlphaFoldDB" id="A0A9W6ES90"/>
<dbReference type="InterPro" id="IPR020472">
    <property type="entry name" value="WD40_PAC1"/>
</dbReference>
<evidence type="ECO:0000313" key="4">
    <source>
        <dbReference type="EMBL" id="GLA90150.1"/>
    </source>
</evidence>
<protein>
    <recommendedName>
        <fullName evidence="6">Anaphase-promoting complex subunit 4 WD40 domain-containing protein</fullName>
    </recommendedName>
</protein>
<dbReference type="PROSITE" id="PS00678">
    <property type="entry name" value="WD_REPEATS_1"/>
    <property type="match status" value="4"/>
</dbReference>
<organism evidence="4 5">
    <name type="scientific">Aspergillus tubingensis</name>
    <dbReference type="NCBI Taxonomy" id="5068"/>
    <lineage>
        <taxon>Eukaryota</taxon>
        <taxon>Fungi</taxon>
        <taxon>Dikarya</taxon>
        <taxon>Ascomycota</taxon>
        <taxon>Pezizomycotina</taxon>
        <taxon>Eurotiomycetes</taxon>
        <taxon>Eurotiomycetidae</taxon>
        <taxon>Eurotiales</taxon>
        <taxon>Aspergillaceae</taxon>
        <taxon>Aspergillus</taxon>
        <taxon>Aspergillus subgen. Circumdati</taxon>
    </lineage>
</organism>
<dbReference type="PRINTS" id="PR00320">
    <property type="entry name" value="GPROTEINBRPT"/>
</dbReference>
<proteinExistence type="predicted"/>
<name>A0A9W6ES90_ASPTU</name>
<reference evidence="4" key="1">
    <citation type="submission" date="2022-07" db="EMBL/GenBank/DDBJ databases">
        <title>Taxonomy of Aspergillus series Nigri: significant species reduction supported by multi-species coalescent approaches.</title>
        <authorList>
            <person name="Bian C."/>
            <person name="Kusuya Y."/>
            <person name="Sklenar F."/>
            <person name="D'hooge E."/>
            <person name="Yaguchi T."/>
            <person name="Takahashi H."/>
            <person name="Hubka V."/>
        </authorList>
    </citation>
    <scope>NUCLEOTIDE SEQUENCE</scope>
    <source>
        <strain evidence="4">IFM 56815</strain>
    </source>
</reference>
<dbReference type="InterPro" id="IPR019775">
    <property type="entry name" value="WD40_repeat_CS"/>
</dbReference>
<evidence type="ECO:0000256" key="1">
    <source>
        <dbReference type="ARBA" id="ARBA00022574"/>
    </source>
</evidence>
<dbReference type="CDD" id="cd00200">
    <property type="entry name" value="WD40"/>
    <property type="match status" value="1"/>
</dbReference>
<evidence type="ECO:0000313" key="5">
    <source>
        <dbReference type="Proteomes" id="UP001144157"/>
    </source>
</evidence>
<dbReference type="InterPro" id="IPR001680">
    <property type="entry name" value="WD40_rpt"/>
</dbReference>
<feature type="repeat" description="WD" evidence="3">
    <location>
        <begin position="124"/>
        <end position="165"/>
    </location>
</feature>
<keyword evidence="2" id="KW-0677">Repeat</keyword>
<dbReference type="PROSITE" id="PS50082">
    <property type="entry name" value="WD_REPEATS_2"/>
    <property type="match status" value="7"/>
</dbReference>
<comment type="caution">
    <text evidence="4">The sequence shown here is derived from an EMBL/GenBank/DDBJ whole genome shotgun (WGS) entry which is preliminary data.</text>
</comment>
<evidence type="ECO:0000256" key="2">
    <source>
        <dbReference type="ARBA" id="ARBA00022737"/>
    </source>
</evidence>
<dbReference type="PROSITE" id="PS50294">
    <property type="entry name" value="WD_REPEATS_REGION"/>
    <property type="match status" value="6"/>
</dbReference>
<dbReference type="EMBL" id="BRPE01000021">
    <property type="protein sequence ID" value="GLA90150.1"/>
    <property type="molecule type" value="Genomic_DNA"/>
</dbReference>
<gene>
    <name evidence="4" type="ORF">AtubIFM56815_005708</name>
</gene>
<dbReference type="Gene3D" id="2.130.10.10">
    <property type="entry name" value="YVTN repeat-like/Quinoprotein amine dehydrogenase"/>
    <property type="match status" value="3"/>
</dbReference>
<dbReference type="PANTHER" id="PTHR19848:SF8">
    <property type="entry name" value="F-BOX AND WD REPEAT DOMAIN CONTAINING 7"/>
    <property type="match status" value="1"/>
</dbReference>
<evidence type="ECO:0008006" key="6">
    <source>
        <dbReference type="Google" id="ProtNLM"/>
    </source>
</evidence>
<dbReference type="InterPro" id="IPR015943">
    <property type="entry name" value="WD40/YVTN_repeat-like_dom_sf"/>
</dbReference>